<feature type="compositionally biased region" description="Polar residues" evidence="1">
    <location>
        <begin position="60"/>
        <end position="71"/>
    </location>
</feature>
<feature type="region of interest" description="Disordered" evidence="1">
    <location>
        <begin position="462"/>
        <end position="531"/>
    </location>
</feature>
<accession>F4RQU3</accession>
<feature type="compositionally biased region" description="Low complexity" evidence="1">
    <location>
        <begin position="214"/>
        <end position="229"/>
    </location>
</feature>
<dbReference type="HOGENOM" id="CLU_512961_0_0_1"/>
<evidence type="ECO:0000256" key="1">
    <source>
        <dbReference type="SAM" id="MobiDB-lite"/>
    </source>
</evidence>
<evidence type="ECO:0000313" key="3">
    <source>
        <dbReference type="Proteomes" id="UP000001072"/>
    </source>
</evidence>
<protein>
    <submittedName>
        <fullName evidence="2">Uncharacterized protein</fullName>
    </submittedName>
</protein>
<feature type="compositionally biased region" description="Low complexity" evidence="1">
    <location>
        <begin position="482"/>
        <end position="491"/>
    </location>
</feature>
<dbReference type="KEGG" id="mlr:MELLADRAFT_107752"/>
<dbReference type="RefSeq" id="XP_007411629.1">
    <property type="nucleotide sequence ID" value="XM_007411567.1"/>
</dbReference>
<feature type="compositionally biased region" description="Basic and acidic residues" evidence="1">
    <location>
        <begin position="232"/>
        <end position="249"/>
    </location>
</feature>
<reference evidence="3" key="1">
    <citation type="journal article" date="2011" name="Proc. Natl. Acad. Sci. U.S.A.">
        <title>Obligate biotrophy features unraveled by the genomic analysis of rust fungi.</title>
        <authorList>
            <person name="Duplessis S."/>
            <person name="Cuomo C.A."/>
            <person name="Lin Y.-C."/>
            <person name="Aerts A."/>
            <person name="Tisserant E."/>
            <person name="Veneault-Fourrey C."/>
            <person name="Joly D.L."/>
            <person name="Hacquard S."/>
            <person name="Amselem J."/>
            <person name="Cantarel B.L."/>
            <person name="Chiu R."/>
            <person name="Coutinho P.M."/>
            <person name="Feau N."/>
            <person name="Field M."/>
            <person name="Frey P."/>
            <person name="Gelhaye E."/>
            <person name="Goldberg J."/>
            <person name="Grabherr M.G."/>
            <person name="Kodira C.D."/>
            <person name="Kohler A."/>
            <person name="Kuees U."/>
            <person name="Lindquist E.A."/>
            <person name="Lucas S.M."/>
            <person name="Mago R."/>
            <person name="Mauceli E."/>
            <person name="Morin E."/>
            <person name="Murat C."/>
            <person name="Pangilinan J.L."/>
            <person name="Park R."/>
            <person name="Pearson M."/>
            <person name="Quesneville H."/>
            <person name="Rouhier N."/>
            <person name="Sakthikumar S."/>
            <person name="Salamov A.A."/>
            <person name="Schmutz J."/>
            <person name="Selles B."/>
            <person name="Shapiro H."/>
            <person name="Tanguay P."/>
            <person name="Tuskan G.A."/>
            <person name="Henrissat B."/>
            <person name="Van de Peer Y."/>
            <person name="Rouze P."/>
            <person name="Ellis J.G."/>
            <person name="Dodds P.N."/>
            <person name="Schein J.E."/>
            <person name="Zhong S."/>
            <person name="Hamelin R.C."/>
            <person name="Grigoriev I.V."/>
            <person name="Szabo L.J."/>
            <person name="Martin F."/>
        </authorList>
    </citation>
    <scope>NUCLEOTIDE SEQUENCE [LARGE SCALE GENOMIC DNA]</scope>
    <source>
        <strain evidence="3">98AG31 / pathotype 3-4-7</strain>
    </source>
</reference>
<dbReference type="InParanoid" id="F4RQU3"/>
<gene>
    <name evidence="2" type="ORF">MELLADRAFT_107752</name>
</gene>
<dbReference type="GeneID" id="18923265"/>
<dbReference type="AlphaFoldDB" id="F4RQU3"/>
<feature type="region of interest" description="Disordered" evidence="1">
    <location>
        <begin position="214"/>
        <end position="274"/>
    </location>
</feature>
<feature type="region of interest" description="Disordered" evidence="1">
    <location>
        <begin position="1"/>
        <end position="29"/>
    </location>
</feature>
<dbReference type="EMBL" id="GL883114">
    <property type="protein sequence ID" value="EGG05264.1"/>
    <property type="molecule type" value="Genomic_DNA"/>
</dbReference>
<sequence length="531" mass="57712">MAGQYPVWQRGSFSPQKKHDSTASGLLTKQLTPTKQIEVRSASGIFGSQFKHQPHPVSHGSFTTTSCSNGRNDGPSHGGPPTTRSIGGLTSHLRRARFAQPHVVQCPVLHTNRPASLSNPLSTKQLIHPDQEVQYGQQKIIPPSSVCPSLSLRIYYGGCISPSIGRDPIRSSDGVENLTRGIRTRSYQALLAQASRPAGSSSSFHINPLIFDSSTSTPTSTQATASTAAMGFRDERPDADRSPSKRPADNIEMTGEAERNEAIDEESDDDLPPAHLDLFDEPTEDVEVPVGPTVQTAPSLSFLSDSSRTFNAYFNIWQRQWPEPESPAAKKRKRPAGGTRPAQKKPTKPKYANYAPKVPTKFTVKPKFQCFSNFKDALFASCDERLPGISEVFHRAWANRTITIMVFVNASATHKASDKQIISSPTNFQSFVHAALTASASTSMGCRIVQEDPRKAMQAMRSLLSASKPSDDESEASDGHESVGSVGGQSSTTRQRLCVGSQGKTGAMVRSQRSHFKPKDQQGNLHGCTIK</sequence>
<proteinExistence type="predicted"/>
<dbReference type="VEuPathDB" id="FungiDB:MELLADRAFT_107752"/>
<feature type="region of interest" description="Disordered" evidence="1">
    <location>
        <begin position="48"/>
        <end position="88"/>
    </location>
</feature>
<organism evidence="3">
    <name type="scientific">Melampsora larici-populina (strain 98AG31 / pathotype 3-4-7)</name>
    <name type="common">Poplar leaf rust fungus</name>
    <dbReference type="NCBI Taxonomy" id="747676"/>
    <lineage>
        <taxon>Eukaryota</taxon>
        <taxon>Fungi</taxon>
        <taxon>Dikarya</taxon>
        <taxon>Basidiomycota</taxon>
        <taxon>Pucciniomycotina</taxon>
        <taxon>Pucciniomycetes</taxon>
        <taxon>Pucciniales</taxon>
        <taxon>Melampsoraceae</taxon>
        <taxon>Melampsora</taxon>
    </lineage>
</organism>
<evidence type="ECO:0000313" key="2">
    <source>
        <dbReference type="EMBL" id="EGG05264.1"/>
    </source>
</evidence>
<dbReference type="Proteomes" id="UP000001072">
    <property type="component" value="Unassembled WGS sequence"/>
</dbReference>
<feature type="region of interest" description="Disordered" evidence="1">
    <location>
        <begin position="323"/>
        <end position="352"/>
    </location>
</feature>
<name>F4RQU3_MELLP</name>
<keyword evidence="3" id="KW-1185">Reference proteome</keyword>